<evidence type="ECO:0000313" key="3">
    <source>
        <dbReference type="EMBL" id="MCW6512914.1"/>
    </source>
</evidence>
<dbReference type="GO" id="GO:0044550">
    <property type="term" value="P:secondary metabolite biosynthetic process"/>
    <property type="evidence" value="ECO:0007669"/>
    <property type="project" value="TreeGrafter"/>
</dbReference>
<dbReference type="Gene3D" id="3.30.300.30">
    <property type="match status" value="1"/>
</dbReference>
<protein>
    <submittedName>
        <fullName evidence="3">AMP-binding protein</fullName>
    </submittedName>
</protein>
<comment type="caution">
    <text evidence="3">The sequence shown here is derived from an EMBL/GenBank/DDBJ whole genome shotgun (WGS) entry which is preliminary data.</text>
</comment>
<dbReference type="GO" id="GO:0016878">
    <property type="term" value="F:acid-thiol ligase activity"/>
    <property type="evidence" value="ECO:0007669"/>
    <property type="project" value="TreeGrafter"/>
</dbReference>
<dbReference type="EMBL" id="JAMOIM010000074">
    <property type="protein sequence ID" value="MCW6512914.1"/>
    <property type="molecule type" value="Genomic_DNA"/>
</dbReference>
<evidence type="ECO:0000259" key="2">
    <source>
        <dbReference type="Pfam" id="PF00501"/>
    </source>
</evidence>
<keyword evidence="1" id="KW-0436">Ligase</keyword>
<feature type="domain" description="AMP-dependent synthetase/ligase" evidence="2">
    <location>
        <begin position="81"/>
        <end position="246"/>
    </location>
</feature>
<dbReference type="InterPro" id="IPR000873">
    <property type="entry name" value="AMP-dep_synth/lig_dom"/>
</dbReference>
<accession>A0AA41Z2A6</accession>
<keyword evidence="4" id="KW-1185">Reference proteome</keyword>
<gene>
    <name evidence="3" type="ORF">M8523_34130</name>
</gene>
<name>A0AA41Z2A6_9HYPH</name>
<reference evidence="3" key="1">
    <citation type="submission" date="2022-05" db="EMBL/GenBank/DDBJ databases">
        <authorList>
            <person name="Pankratov T."/>
        </authorList>
    </citation>
    <scope>NUCLEOTIDE SEQUENCE</scope>
    <source>
        <strain evidence="3">BP6-180914</strain>
    </source>
</reference>
<dbReference type="RefSeq" id="WP_282589291.1">
    <property type="nucleotide sequence ID" value="NZ_JAMOIM010000074.1"/>
</dbReference>
<dbReference type="InterPro" id="IPR042099">
    <property type="entry name" value="ANL_N_sf"/>
</dbReference>
<organism evidence="3 4">
    <name type="scientific">Lichenifustis flavocetrariae</name>
    <dbReference type="NCBI Taxonomy" id="2949735"/>
    <lineage>
        <taxon>Bacteria</taxon>
        <taxon>Pseudomonadati</taxon>
        <taxon>Pseudomonadota</taxon>
        <taxon>Alphaproteobacteria</taxon>
        <taxon>Hyphomicrobiales</taxon>
        <taxon>Lichenihabitantaceae</taxon>
        <taxon>Lichenifustis</taxon>
    </lineage>
</organism>
<evidence type="ECO:0000256" key="1">
    <source>
        <dbReference type="ARBA" id="ARBA00022598"/>
    </source>
</evidence>
<proteinExistence type="predicted"/>
<dbReference type="Gene3D" id="3.40.50.12780">
    <property type="entry name" value="N-terminal domain of ligase-like"/>
    <property type="match status" value="1"/>
</dbReference>
<dbReference type="SUPFAM" id="SSF56801">
    <property type="entry name" value="Acetyl-CoA synthetase-like"/>
    <property type="match status" value="1"/>
</dbReference>
<dbReference type="InterPro" id="IPR045851">
    <property type="entry name" value="AMP-bd_C_sf"/>
</dbReference>
<dbReference type="Proteomes" id="UP001165667">
    <property type="component" value="Unassembled WGS sequence"/>
</dbReference>
<dbReference type="PANTHER" id="PTHR43352">
    <property type="entry name" value="ACETYL-COA SYNTHETASE"/>
    <property type="match status" value="1"/>
</dbReference>
<dbReference type="Pfam" id="PF00501">
    <property type="entry name" value="AMP-binding"/>
    <property type="match status" value="1"/>
</dbReference>
<sequence>MAQRTATRGLRGSYATQGNPLPGVWPETIHLSDVGEPSLGCDSLELLQLAAVANEMFHLYEGGDEANLLMIDTFGEWLDHIAHSTRRDAPCVTFQTSGSTGSPKRCCHPVSHLQLETRALAERFADRRRIVAMAPAHHIYGFIFTALLADDLGVEVWSAEKAGPSDLARGLRPGDLVVTVPERWIWMERSIPLWPADILGVTSTGPCPQGLVSSLRGRGLTGMLEVYGSSETAGIAWRDEPEAAYALMPQWDFASSAGAGAPTLLHVTGHSAALPDHVVTTGSRTFRLGGRIDGAVQVGGLNVHMNRIASLLADRPGVQTASVRLRAREYGARLEAFIVPKPGVDAGDLEIDLAEWSARHLVAAERPTAFTFGSTLPRSELGKLVDW</sequence>
<evidence type="ECO:0000313" key="4">
    <source>
        <dbReference type="Proteomes" id="UP001165667"/>
    </source>
</evidence>
<dbReference type="PANTHER" id="PTHR43352:SF1">
    <property type="entry name" value="ANTHRANILATE--COA LIGASE"/>
    <property type="match status" value="1"/>
</dbReference>
<dbReference type="AlphaFoldDB" id="A0AA41Z2A6"/>